<dbReference type="Proteomes" id="UP000185003">
    <property type="component" value="Unassembled WGS sequence"/>
</dbReference>
<dbReference type="PANTHER" id="PTHR30273:SF2">
    <property type="entry name" value="PROTEIN FECR"/>
    <property type="match status" value="1"/>
</dbReference>
<sequence>MENLNPFEKADLLYRYLRDELPEEERMMVDNWLAADEHNQELIDQFKDQLALDKEKALFLSGDKSKAWELIAARTGNTASVPFLRKRKKVLWSAAVVALLCLAGGWLIWQDPGDIKLDRDVAVRKKNTPVNTGKTRLTLADGSVIELDGAEDGALYEDGSAKLIKKNGELLYQGKEEDKGALAGYNTVHTPVGGQYRIVLPDKSKVWLNATSSLRYPTAFHDSVREVELSGEAYFEVAKNKSMPFIVKAGETKVEVVGTHFNIMAYPDEQTTRTTLLEGAVIVSKGMEKQKMKPGQEAVTGKGIRLVEADLQAAVAWKQGLSHFEDAGIGMVMRQLARWYDIEVEYEKGIVPDIHFSGIISKNSSVEQVIAMLNTSGNLHMEVQGRKVLVKAVK</sequence>
<name>A0A1N6G9Q1_9BACT</name>
<evidence type="ECO:0000256" key="1">
    <source>
        <dbReference type="SAM" id="Phobius"/>
    </source>
</evidence>
<organism evidence="4 5">
    <name type="scientific">Chitinophaga niabensis</name>
    <dbReference type="NCBI Taxonomy" id="536979"/>
    <lineage>
        <taxon>Bacteria</taxon>
        <taxon>Pseudomonadati</taxon>
        <taxon>Bacteroidota</taxon>
        <taxon>Chitinophagia</taxon>
        <taxon>Chitinophagales</taxon>
        <taxon>Chitinophagaceae</taxon>
        <taxon>Chitinophaga</taxon>
    </lineage>
</organism>
<dbReference type="InterPro" id="IPR032508">
    <property type="entry name" value="FecR_C"/>
</dbReference>
<dbReference type="PANTHER" id="PTHR30273">
    <property type="entry name" value="PERIPLASMIC SIGNAL SENSOR AND SIGMA FACTOR ACTIVATOR FECR-RELATED"/>
    <property type="match status" value="1"/>
</dbReference>
<dbReference type="RefSeq" id="WP_074239697.1">
    <property type="nucleotide sequence ID" value="NZ_FSRA01000001.1"/>
</dbReference>
<dbReference type="EMBL" id="FSRA01000001">
    <property type="protein sequence ID" value="SIO04228.1"/>
    <property type="molecule type" value="Genomic_DNA"/>
</dbReference>
<evidence type="ECO:0000259" key="3">
    <source>
        <dbReference type="Pfam" id="PF16344"/>
    </source>
</evidence>
<evidence type="ECO:0000259" key="2">
    <source>
        <dbReference type="Pfam" id="PF04773"/>
    </source>
</evidence>
<accession>A0A1N6G9Q1</accession>
<dbReference type="InterPro" id="IPR012373">
    <property type="entry name" value="Ferrdict_sens_TM"/>
</dbReference>
<keyword evidence="1" id="KW-0812">Transmembrane</keyword>
<evidence type="ECO:0008006" key="6">
    <source>
        <dbReference type="Google" id="ProtNLM"/>
    </source>
</evidence>
<dbReference type="InterPro" id="IPR006860">
    <property type="entry name" value="FecR"/>
</dbReference>
<reference evidence="4 5" key="1">
    <citation type="submission" date="2016-11" db="EMBL/GenBank/DDBJ databases">
        <authorList>
            <person name="Jaros S."/>
            <person name="Januszkiewicz K."/>
            <person name="Wedrychowicz H."/>
        </authorList>
    </citation>
    <scope>NUCLEOTIDE SEQUENCE [LARGE SCALE GENOMIC DNA]</scope>
    <source>
        <strain evidence="4 5">DSM 24787</strain>
    </source>
</reference>
<dbReference type="Gene3D" id="3.55.50.30">
    <property type="match status" value="1"/>
</dbReference>
<feature type="domain" description="Protein FecR C-terminal" evidence="3">
    <location>
        <begin position="324"/>
        <end position="390"/>
    </location>
</feature>
<feature type="transmembrane region" description="Helical" evidence="1">
    <location>
        <begin position="90"/>
        <end position="109"/>
    </location>
</feature>
<dbReference type="Gene3D" id="2.60.120.1440">
    <property type="match status" value="1"/>
</dbReference>
<dbReference type="AlphaFoldDB" id="A0A1N6G9Q1"/>
<keyword evidence="1" id="KW-1133">Transmembrane helix</keyword>
<keyword evidence="5" id="KW-1185">Reference proteome</keyword>
<gene>
    <name evidence="4" type="ORF">SAMN04488055_2655</name>
</gene>
<dbReference type="GO" id="GO:0016989">
    <property type="term" value="F:sigma factor antagonist activity"/>
    <property type="evidence" value="ECO:0007669"/>
    <property type="project" value="TreeGrafter"/>
</dbReference>
<evidence type="ECO:0000313" key="5">
    <source>
        <dbReference type="Proteomes" id="UP000185003"/>
    </source>
</evidence>
<keyword evidence="1" id="KW-0472">Membrane</keyword>
<dbReference type="OrthoDB" id="1452822at2"/>
<proteinExistence type="predicted"/>
<dbReference type="Pfam" id="PF04773">
    <property type="entry name" value="FecR"/>
    <property type="match status" value="1"/>
</dbReference>
<dbReference type="Pfam" id="PF16344">
    <property type="entry name" value="FecR_C"/>
    <property type="match status" value="1"/>
</dbReference>
<protein>
    <recommendedName>
        <fullName evidence="6">FecR protein</fullName>
    </recommendedName>
</protein>
<evidence type="ECO:0000313" key="4">
    <source>
        <dbReference type="EMBL" id="SIO04228.1"/>
    </source>
</evidence>
<dbReference type="STRING" id="536979.SAMN04488055_2655"/>
<feature type="domain" description="FecR protein" evidence="2">
    <location>
        <begin position="187"/>
        <end position="281"/>
    </location>
</feature>